<gene>
    <name evidence="2" type="ORF">BJ970_006976</name>
</gene>
<dbReference type="Gene3D" id="3.40.50.12780">
    <property type="entry name" value="N-terminal domain of ligase-like"/>
    <property type="match status" value="1"/>
</dbReference>
<dbReference type="AlphaFoldDB" id="A0A840QGW9"/>
<dbReference type="Proteomes" id="UP000584374">
    <property type="component" value="Unassembled WGS sequence"/>
</dbReference>
<reference evidence="2 3" key="1">
    <citation type="submission" date="2020-08" db="EMBL/GenBank/DDBJ databases">
        <title>Sequencing the genomes of 1000 actinobacteria strains.</title>
        <authorList>
            <person name="Klenk H.-P."/>
        </authorList>
    </citation>
    <scope>NUCLEOTIDE SEQUENCE [LARGE SCALE GENOMIC DNA]</scope>
    <source>
        <strain evidence="2 3">DSM 45584</strain>
    </source>
</reference>
<evidence type="ECO:0000256" key="1">
    <source>
        <dbReference type="SAM" id="Phobius"/>
    </source>
</evidence>
<keyword evidence="1" id="KW-0472">Membrane</keyword>
<evidence type="ECO:0000313" key="2">
    <source>
        <dbReference type="EMBL" id="MBB5159377.1"/>
    </source>
</evidence>
<evidence type="ECO:0000313" key="3">
    <source>
        <dbReference type="Proteomes" id="UP000584374"/>
    </source>
</evidence>
<feature type="transmembrane region" description="Helical" evidence="1">
    <location>
        <begin position="9"/>
        <end position="29"/>
    </location>
</feature>
<accession>A0A840QGW9</accession>
<keyword evidence="3" id="KW-1185">Reference proteome</keyword>
<dbReference type="InterPro" id="IPR042099">
    <property type="entry name" value="ANL_N_sf"/>
</dbReference>
<keyword evidence="1" id="KW-1133">Transmembrane helix</keyword>
<dbReference type="EMBL" id="JACHIW010000002">
    <property type="protein sequence ID" value="MBB5159377.1"/>
    <property type="molecule type" value="Genomic_DNA"/>
</dbReference>
<comment type="caution">
    <text evidence="2">The sequence shown here is derived from an EMBL/GenBank/DDBJ whole genome shotgun (WGS) entry which is preliminary data.</text>
</comment>
<sequence>MAALGPTSVAWAVVDFAVLSIGAVVVPIYPTSSEVAAL</sequence>
<protein>
    <submittedName>
        <fullName evidence="2">Long-subunit acyl-CoA synthetase (AMP-forming)</fullName>
    </submittedName>
</protein>
<organism evidence="2 3">
    <name type="scientific">Saccharopolyspora phatthalungensis</name>
    <dbReference type="NCBI Taxonomy" id="664693"/>
    <lineage>
        <taxon>Bacteria</taxon>
        <taxon>Bacillati</taxon>
        <taxon>Actinomycetota</taxon>
        <taxon>Actinomycetes</taxon>
        <taxon>Pseudonocardiales</taxon>
        <taxon>Pseudonocardiaceae</taxon>
        <taxon>Saccharopolyspora</taxon>
    </lineage>
</organism>
<name>A0A840QGW9_9PSEU</name>
<dbReference type="SUPFAM" id="SSF56801">
    <property type="entry name" value="Acetyl-CoA synthetase-like"/>
    <property type="match status" value="1"/>
</dbReference>
<proteinExistence type="predicted"/>
<keyword evidence="1" id="KW-0812">Transmembrane</keyword>